<keyword evidence="7" id="KW-0139">CF(1)</keyword>
<comment type="caution">
    <text evidence="8">The sequence shown here is derived from an EMBL/GenBank/DDBJ whole genome shotgun (WGS) entry which is preliminary data.</text>
</comment>
<evidence type="ECO:0000313" key="9">
    <source>
        <dbReference type="Proteomes" id="UP001152599"/>
    </source>
</evidence>
<dbReference type="EMBL" id="JANCMU010000001">
    <property type="protein sequence ID" value="MDG4945213.1"/>
    <property type="molecule type" value="Genomic_DNA"/>
</dbReference>
<dbReference type="GO" id="GO:0046933">
    <property type="term" value="F:proton-transporting ATP synthase activity, rotational mechanism"/>
    <property type="evidence" value="ECO:0007669"/>
    <property type="project" value="UniProtKB-UniRule"/>
</dbReference>
<evidence type="ECO:0000256" key="4">
    <source>
        <dbReference type="ARBA" id="ARBA00023065"/>
    </source>
</evidence>
<evidence type="ECO:0000256" key="3">
    <source>
        <dbReference type="ARBA" id="ARBA00022781"/>
    </source>
</evidence>
<gene>
    <name evidence="7 8" type="primary">atpH</name>
    <name evidence="8" type="ORF">NMK71_02200</name>
</gene>
<keyword evidence="5 7" id="KW-0472">Membrane</keyword>
<dbReference type="Gene3D" id="1.10.520.20">
    <property type="entry name" value="N-terminal domain of the delta subunit of the F1F0-ATP synthase"/>
    <property type="match status" value="1"/>
</dbReference>
<dbReference type="GO" id="GO:0045259">
    <property type="term" value="C:proton-transporting ATP synthase complex"/>
    <property type="evidence" value="ECO:0007669"/>
    <property type="project" value="UniProtKB-KW"/>
</dbReference>
<organism evidence="8 9">
    <name type="scientific">Profundicola chukchiensis</name>
    <dbReference type="NCBI Taxonomy" id="2961959"/>
    <lineage>
        <taxon>Bacteria</taxon>
        <taxon>Pseudomonadati</taxon>
        <taxon>Bacteroidota</taxon>
        <taxon>Flavobacteriia</taxon>
        <taxon>Flavobacteriales</taxon>
        <taxon>Weeksellaceae</taxon>
        <taxon>Profundicola</taxon>
    </lineage>
</organism>
<evidence type="ECO:0000313" key="8">
    <source>
        <dbReference type="EMBL" id="MDG4945213.1"/>
    </source>
</evidence>
<dbReference type="GO" id="GO:0005886">
    <property type="term" value="C:plasma membrane"/>
    <property type="evidence" value="ECO:0007669"/>
    <property type="project" value="UniProtKB-SubCell"/>
</dbReference>
<dbReference type="InterPro" id="IPR000711">
    <property type="entry name" value="ATPase_OSCP/dsu"/>
</dbReference>
<evidence type="ECO:0000256" key="5">
    <source>
        <dbReference type="ARBA" id="ARBA00023136"/>
    </source>
</evidence>
<keyword evidence="6 7" id="KW-0066">ATP synthesis</keyword>
<name>A0A9X4MW84_9FLAO</name>
<keyword evidence="3 7" id="KW-0375">Hydrogen ion transport</keyword>
<comment type="similarity">
    <text evidence="7">Belongs to the ATPase delta chain family.</text>
</comment>
<dbReference type="Pfam" id="PF00213">
    <property type="entry name" value="OSCP"/>
    <property type="match status" value="1"/>
</dbReference>
<dbReference type="PRINTS" id="PR00125">
    <property type="entry name" value="ATPASEDELTA"/>
</dbReference>
<evidence type="ECO:0000256" key="1">
    <source>
        <dbReference type="ARBA" id="ARBA00004370"/>
    </source>
</evidence>
<dbReference type="AlphaFoldDB" id="A0A9X4MW84"/>
<keyword evidence="2 7" id="KW-0813">Transport</keyword>
<evidence type="ECO:0000256" key="2">
    <source>
        <dbReference type="ARBA" id="ARBA00022448"/>
    </source>
</evidence>
<dbReference type="PANTHER" id="PTHR11910">
    <property type="entry name" value="ATP SYNTHASE DELTA CHAIN"/>
    <property type="match status" value="1"/>
</dbReference>
<comment type="function">
    <text evidence="7">F(1)F(0) ATP synthase produces ATP from ADP in the presence of a proton or sodium gradient. F-type ATPases consist of two structural domains, F(1) containing the extramembraneous catalytic core and F(0) containing the membrane proton channel, linked together by a central stalk and a peripheral stalk. During catalysis, ATP synthesis in the catalytic domain of F(1) is coupled via a rotary mechanism of the central stalk subunits to proton translocation.</text>
</comment>
<comment type="subcellular location">
    <subcellularLocation>
        <location evidence="7">Cell membrane</location>
        <topology evidence="7">Peripheral membrane protein</topology>
    </subcellularLocation>
    <subcellularLocation>
        <location evidence="1">Membrane</location>
    </subcellularLocation>
</comment>
<reference evidence="8" key="1">
    <citation type="submission" date="2022-07" db="EMBL/GenBank/DDBJ databases">
        <title>Description and genome-wide analysis of Profundicola chukchiensis gen. nov., sp. nov., marine bacteria isolated from bottom sediments of the Chukchi Sea.</title>
        <authorList>
            <person name="Romanenko L."/>
            <person name="Otstavnykh N."/>
            <person name="Kurilenko V."/>
            <person name="Eremeev V."/>
            <person name="Velansky P."/>
            <person name="Mikhailov V."/>
            <person name="Isaeva M."/>
        </authorList>
    </citation>
    <scope>NUCLEOTIDE SEQUENCE</scope>
    <source>
        <strain evidence="8">KMM 9713</strain>
    </source>
</reference>
<keyword evidence="9" id="KW-1185">Reference proteome</keyword>
<evidence type="ECO:0000256" key="6">
    <source>
        <dbReference type="ARBA" id="ARBA00023310"/>
    </source>
</evidence>
<dbReference type="RefSeq" id="WP_304419904.1">
    <property type="nucleotide sequence ID" value="NZ_JANCMU010000001.1"/>
</dbReference>
<dbReference type="Proteomes" id="UP001152599">
    <property type="component" value="Unassembled WGS sequence"/>
</dbReference>
<evidence type="ECO:0000256" key="7">
    <source>
        <dbReference type="HAMAP-Rule" id="MF_01416"/>
    </source>
</evidence>
<proteinExistence type="inferred from homology"/>
<protein>
    <recommendedName>
        <fullName evidence="7">ATP synthase subunit delta</fullName>
    </recommendedName>
    <alternativeName>
        <fullName evidence="7">ATP synthase F(1) sector subunit delta</fullName>
    </alternativeName>
    <alternativeName>
        <fullName evidence="7">F-type ATPase subunit delta</fullName>
        <shortName evidence="7">F-ATPase subunit delta</shortName>
    </alternativeName>
</protein>
<keyword evidence="7" id="KW-1003">Cell membrane</keyword>
<comment type="function">
    <text evidence="7">This protein is part of the stalk that links CF(0) to CF(1). It either transmits conformational changes from CF(0) to CF(1) or is implicated in proton conduction.</text>
</comment>
<dbReference type="HAMAP" id="MF_01416">
    <property type="entry name" value="ATP_synth_delta_bact"/>
    <property type="match status" value="1"/>
</dbReference>
<sequence length="186" mass="21236">MAHFRVAKRYAKGFMDFLSGSDKEEMVMQEMLQLRDLVKSNRDLKNFFASPIIDYKKKTQIMNNVFADYSEESRTFLSLIIRQDRSLAIGEIAAEFIQLYKAKNNIKDATITSAQKLDQAQIDAILSKAKETLPAGTSLEVLNKVDPSLIGGFILRIDDKQFDASISSKMNKIRKEFDSKHYIPKV</sequence>
<dbReference type="InterPro" id="IPR026015">
    <property type="entry name" value="ATP_synth_OSCP/delta_N_sf"/>
</dbReference>
<dbReference type="SUPFAM" id="SSF47928">
    <property type="entry name" value="N-terminal domain of the delta subunit of the F1F0-ATP synthase"/>
    <property type="match status" value="1"/>
</dbReference>
<dbReference type="NCBIfam" id="TIGR01145">
    <property type="entry name" value="ATP_synt_delta"/>
    <property type="match status" value="1"/>
</dbReference>
<keyword evidence="4 7" id="KW-0406">Ion transport</keyword>
<accession>A0A9X4MW84</accession>